<organism evidence="7 8">
    <name type="scientific">Butyricimonas hominis</name>
    <dbReference type="NCBI Taxonomy" id="2763032"/>
    <lineage>
        <taxon>Bacteria</taxon>
        <taxon>Pseudomonadati</taxon>
        <taxon>Bacteroidota</taxon>
        <taxon>Bacteroidia</taxon>
        <taxon>Bacteroidales</taxon>
        <taxon>Odoribacteraceae</taxon>
        <taxon>Butyricimonas</taxon>
    </lineage>
</organism>
<dbReference type="NCBIfam" id="TIGR02985">
    <property type="entry name" value="Sig70_bacteroi1"/>
    <property type="match status" value="1"/>
</dbReference>
<gene>
    <name evidence="7" type="ORF">H8S64_05150</name>
</gene>
<keyword evidence="3" id="KW-0731">Sigma factor</keyword>
<protein>
    <submittedName>
        <fullName evidence="7">RNA polymerase sigma-70 factor</fullName>
    </submittedName>
</protein>
<dbReference type="InterPro" id="IPR014327">
    <property type="entry name" value="RNA_pol_sigma70_bacteroid"/>
</dbReference>
<evidence type="ECO:0000256" key="4">
    <source>
        <dbReference type="ARBA" id="ARBA00023163"/>
    </source>
</evidence>
<evidence type="ECO:0000313" key="7">
    <source>
        <dbReference type="EMBL" id="MBC5620478.1"/>
    </source>
</evidence>
<evidence type="ECO:0000259" key="6">
    <source>
        <dbReference type="Pfam" id="PF08281"/>
    </source>
</evidence>
<dbReference type="Proteomes" id="UP000646484">
    <property type="component" value="Unassembled WGS sequence"/>
</dbReference>
<dbReference type="SUPFAM" id="SSF88946">
    <property type="entry name" value="Sigma2 domain of RNA polymerase sigma factors"/>
    <property type="match status" value="1"/>
</dbReference>
<dbReference type="NCBIfam" id="TIGR02937">
    <property type="entry name" value="sigma70-ECF"/>
    <property type="match status" value="1"/>
</dbReference>
<evidence type="ECO:0000259" key="5">
    <source>
        <dbReference type="Pfam" id="PF04542"/>
    </source>
</evidence>
<dbReference type="Pfam" id="PF08281">
    <property type="entry name" value="Sigma70_r4_2"/>
    <property type="match status" value="1"/>
</dbReference>
<feature type="domain" description="RNA polymerase sigma factor 70 region 4 type 2" evidence="6">
    <location>
        <begin position="112"/>
        <end position="158"/>
    </location>
</feature>
<dbReference type="Pfam" id="PF04542">
    <property type="entry name" value="Sigma70_r2"/>
    <property type="match status" value="1"/>
</dbReference>
<evidence type="ECO:0000256" key="2">
    <source>
        <dbReference type="ARBA" id="ARBA00023015"/>
    </source>
</evidence>
<evidence type="ECO:0000313" key="8">
    <source>
        <dbReference type="Proteomes" id="UP000646484"/>
    </source>
</evidence>
<dbReference type="InterPro" id="IPR013324">
    <property type="entry name" value="RNA_pol_sigma_r3/r4-like"/>
</dbReference>
<sequence length="194" mass="22606">MERVKNKESMCTGFEDIFKQHFATLCTHATTFVNDPDASKDIVHDVFLSLWSHREEIDFSRPILPYLFSLTRNRAINYLAHRKVEDAHAQQALVEEPVYTLSEPSDRDELINRIIKRIDQLPERCSRVMKLCFIECKKYKEIAEELNISVNTVKTHVTTGLNILRDEFPSSLLLLLLVHEDSLRNDSTPEGYQR</sequence>
<evidence type="ECO:0000256" key="1">
    <source>
        <dbReference type="ARBA" id="ARBA00010641"/>
    </source>
</evidence>
<keyword evidence="8" id="KW-1185">Reference proteome</keyword>
<dbReference type="Gene3D" id="1.10.1740.10">
    <property type="match status" value="1"/>
</dbReference>
<reference evidence="7 8" key="1">
    <citation type="submission" date="2020-08" db="EMBL/GenBank/DDBJ databases">
        <title>Genome public.</title>
        <authorList>
            <person name="Liu C."/>
            <person name="Sun Q."/>
        </authorList>
    </citation>
    <scope>NUCLEOTIDE SEQUENCE [LARGE SCALE GENOMIC DNA]</scope>
    <source>
        <strain evidence="7 8">NSJ-56</strain>
    </source>
</reference>
<dbReference type="Gene3D" id="1.10.10.10">
    <property type="entry name" value="Winged helix-like DNA-binding domain superfamily/Winged helix DNA-binding domain"/>
    <property type="match status" value="1"/>
</dbReference>
<keyword evidence="2" id="KW-0805">Transcription regulation</keyword>
<dbReference type="InterPro" id="IPR014284">
    <property type="entry name" value="RNA_pol_sigma-70_dom"/>
</dbReference>
<dbReference type="CDD" id="cd06171">
    <property type="entry name" value="Sigma70_r4"/>
    <property type="match status" value="1"/>
</dbReference>
<proteinExistence type="inferred from homology"/>
<comment type="caution">
    <text evidence="7">The sequence shown here is derived from an EMBL/GenBank/DDBJ whole genome shotgun (WGS) entry which is preliminary data.</text>
</comment>
<dbReference type="SUPFAM" id="SSF88659">
    <property type="entry name" value="Sigma3 and sigma4 domains of RNA polymerase sigma factors"/>
    <property type="match status" value="1"/>
</dbReference>
<name>A0ABR7CXS9_9BACT</name>
<dbReference type="InterPro" id="IPR036388">
    <property type="entry name" value="WH-like_DNA-bd_sf"/>
</dbReference>
<comment type="similarity">
    <text evidence="1">Belongs to the sigma-70 factor family. ECF subfamily.</text>
</comment>
<keyword evidence="4" id="KW-0804">Transcription</keyword>
<dbReference type="InterPro" id="IPR013249">
    <property type="entry name" value="RNA_pol_sigma70_r4_t2"/>
</dbReference>
<dbReference type="PANTHER" id="PTHR43133">
    <property type="entry name" value="RNA POLYMERASE ECF-TYPE SIGMA FACTO"/>
    <property type="match status" value="1"/>
</dbReference>
<dbReference type="InterPro" id="IPR007627">
    <property type="entry name" value="RNA_pol_sigma70_r2"/>
</dbReference>
<dbReference type="InterPro" id="IPR013325">
    <property type="entry name" value="RNA_pol_sigma_r2"/>
</dbReference>
<dbReference type="RefSeq" id="WP_186975241.1">
    <property type="nucleotide sequence ID" value="NZ_JACOOH010000002.1"/>
</dbReference>
<evidence type="ECO:0000256" key="3">
    <source>
        <dbReference type="ARBA" id="ARBA00023082"/>
    </source>
</evidence>
<accession>A0ABR7CXS9</accession>
<dbReference type="InterPro" id="IPR039425">
    <property type="entry name" value="RNA_pol_sigma-70-like"/>
</dbReference>
<dbReference type="EMBL" id="JACOOH010000002">
    <property type="protein sequence ID" value="MBC5620478.1"/>
    <property type="molecule type" value="Genomic_DNA"/>
</dbReference>
<dbReference type="PANTHER" id="PTHR43133:SF46">
    <property type="entry name" value="RNA POLYMERASE SIGMA-70 FACTOR ECF SUBFAMILY"/>
    <property type="match status" value="1"/>
</dbReference>
<feature type="domain" description="RNA polymerase sigma-70 region 2" evidence="5">
    <location>
        <begin position="18"/>
        <end position="82"/>
    </location>
</feature>